<keyword evidence="5" id="KW-1185">Reference proteome</keyword>
<dbReference type="AlphaFoldDB" id="A0A0N8GMV0"/>
<name>A0A0N8GMV0_9CHLR</name>
<sequence length="324" mass="36122">MAFFDLPLDELRRYQPAVSEPPDFDAFWAATLEQAERYALDARFEAVDFGLRTVKTYDVTFNGYGGQPIKGWLMLPANAAQPLPLVVEYVGYGGGRGFPTEWLLWSSAGYAHLVMDTRGQGSVWRQGDTPDVAEGSSPHSPGFMTLGVLSPETYYYRRVFVDAVRAVQAGRSFPLVDAKRVAVTGGSQGGGISLAVAGLMPEVRVCMPDVPYLCHYQRAIEITPSGPYQEIAQFCQVHRQRTEQVFKTLAYFDNVFFATRIRARCLFSVALMDEICPPSTIFAAYNRITAPKEMRIYTYNHHEGGGAHHDIEKIRFLDAALADH</sequence>
<dbReference type="GO" id="GO:0052689">
    <property type="term" value="F:carboxylic ester hydrolase activity"/>
    <property type="evidence" value="ECO:0007669"/>
    <property type="project" value="TreeGrafter"/>
</dbReference>
<evidence type="ECO:0000313" key="5">
    <source>
        <dbReference type="Proteomes" id="UP000050514"/>
    </source>
</evidence>
<dbReference type="PANTHER" id="PTHR40111:SF1">
    <property type="entry name" value="CEPHALOSPORIN-C DEACETYLASE"/>
    <property type="match status" value="1"/>
</dbReference>
<feature type="active site" description="Charge relay system" evidence="1">
    <location>
        <position position="302"/>
    </location>
</feature>
<evidence type="ECO:0000256" key="2">
    <source>
        <dbReference type="PIRSR" id="PIRSR639069-2"/>
    </source>
</evidence>
<dbReference type="STRING" id="360411.AC812_06505"/>
<dbReference type="Pfam" id="PF05448">
    <property type="entry name" value="AXE1"/>
    <property type="match status" value="1"/>
</dbReference>
<feature type="active site" description="Charge relay system" evidence="1">
    <location>
        <position position="273"/>
    </location>
</feature>
<evidence type="ECO:0000259" key="3">
    <source>
        <dbReference type="Pfam" id="PF05448"/>
    </source>
</evidence>
<dbReference type="OrthoDB" id="9770528at2"/>
<organism evidence="4 5">
    <name type="scientific">Bellilinea caldifistulae</name>
    <dbReference type="NCBI Taxonomy" id="360411"/>
    <lineage>
        <taxon>Bacteria</taxon>
        <taxon>Bacillati</taxon>
        <taxon>Chloroflexota</taxon>
        <taxon>Anaerolineae</taxon>
        <taxon>Anaerolineales</taxon>
        <taxon>Anaerolineaceae</taxon>
        <taxon>Bellilinea</taxon>
    </lineage>
</organism>
<protein>
    <submittedName>
        <fullName evidence="4">Acetyl xylan esterase</fullName>
    </submittedName>
</protein>
<feature type="domain" description="Acetyl xylan esterase" evidence="3">
    <location>
        <begin position="1"/>
        <end position="317"/>
    </location>
</feature>
<dbReference type="Gene3D" id="3.40.50.1820">
    <property type="entry name" value="alpha/beta hydrolase"/>
    <property type="match status" value="1"/>
</dbReference>
<gene>
    <name evidence="4" type="ORF">AC812_06505</name>
</gene>
<accession>A0A0N8GMV0</accession>
<dbReference type="PATRIC" id="fig|360411.5.peg.1427"/>
<dbReference type="RefSeq" id="WP_061919302.1">
    <property type="nucleotide sequence ID" value="NZ_DF967971.1"/>
</dbReference>
<reference evidence="4 5" key="1">
    <citation type="submission" date="2015-07" db="EMBL/GenBank/DDBJ databases">
        <title>Draft genome of Bellilinea caldifistulae DSM 17877.</title>
        <authorList>
            <person name="Hemp J."/>
            <person name="Ward L.M."/>
            <person name="Pace L.A."/>
            <person name="Fischer W.W."/>
        </authorList>
    </citation>
    <scope>NUCLEOTIDE SEQUENCE [LARGE SCALE GENOMIC DNA]</scope>
    <source>
        <strain evidence="4 5">GOMI-1</strain>
    </source>
</reference>
<dbReference type="InterPro" id="IPR039069">
    <property type="entry name" value="CE7"/>
</dbReference>
<evidence type="ECO:0000256" key="1">
    <source>
        <dbReference type="PIRSR" id="PIRSR639069-1"/>
    </source>
</evidence>
<evidence type="ECO:0000313" key="4">
    <source>
        <dbReference type="EMBL" id="KPL76314.1"/>
    </source>
</evidence>
<dbReference type="InterPro" id="IPR008391">
    <property type="entry name" value="AXE1_dom"/>
</dbReference>
<dbReference type="EMBL" id="LGHJ01000012">
    <property type="protein sequence ID" value="KPL76314.1"/>
    <property type="molecule type" value="Genomic_DNA"/>
</dbReference>
<dbReference type="Proteomes" id="UP000050514">
    <property type="component" value="Unassembled WGS sequence"/>
</dbReference>
<dbReference type="SUPFAM" id="SSF53474">
    <property type="entry name" value="alpha/beta-Hydrolases"/>
    <property type="match status" value="1"/>
</dbReference>
<dbReference type="GO" id="GO:0005976">
    <property type="term" value="P:polysaccharide metabolic process"/>
    <property type="evidence" value="ECO:0007669"/>
    <property type="project" value="TreeGrafter"/>
</dbReference>
<dbReference type="InterPro" id="IPR029058">
    <property type="entry name" value="AB_hydrolase_fold"/>
</dbReference>
<dbReference type="PANTHER" id="PTHR40111">
    <property type="entry name" value="CEPHALOSPORIN-C DEACETYLASE"/>
    <property type="match status" value="1"/>
</dbReference>
<proteinExistence type="predicted"/>
<feature type="binding site" evidence="2">
    <location>
        <position position="92"/>
    </location>
    <ligand>
        <name>substrate</name>
    </ligand>
</feature>
<comment type="caution">
    <text evidence="4">The sequence shown here is derived from an EMBL/GenBank/DDBJ whole genome shotgun (WGS) entry which is preliminary data.</text>
</comment>
<feature type="active site" description="Nucleophile" evidence="1">
    <location>
        <position position="187"/>
    </location>
</feature>